<feature type="domain" description="Glucose/Sorbosone dehydrogenase" evidence="1">
    <location>
        <begin position="7"/>
        <end position="203"/>
    </location>
</feature>
<evidence type="ECO:0000313" key="2">
    <source>
        <dbReference type="Proteomes" id="UP000694941"/>
    </source>
</evidence>
<dbReference type="RefSeq" id="XP_022258679.1">
    <property type="nucleotide sequence ID" value="XM_022402971.1"/>
</dbReference>
<sequence>VDKSSEEVILEIEQPGPRQNGGQLFFGNDGYLYITTGDGGDRANSRFDKFSLLGKILRINASLASPYGVPESNPFVNSGRPEVFAYGFRNPWRCAVDQATYQNRIICGDVGEEDRNEEEISVIVAGGRYGWIDTEHAPCRSLKECKKVENLLSDEDQLPIHVYSLPKGQAVVGGVVYRGTNIRSLQGLYVYGDFVHGSLHYLKEETF</sequence>
<evidence type="ECO:0000313" key="3">
    <source>
        <dbReference type="RefSeq" id="XP_022258679.1"/>
    </source>
</evidence>
<dbReference type="InterPro" id="IPR011041">
    <property type="entry name" value="Quinoprot_gluc/sorb_DH_b-prop"/>
</dbReference>
<proteinExistence type="predicted"/>
<reference evidence="3" key="1">
    <citation type="submission" date="2025-08" db="UniProtKB">
        <authorList>
            <consortium name="RefSeq"/>
        </authorList>
    </citation>
    <scope>IDENTIFICATION</scope>
    <source>
        <tissue evidence="3">Muscle</tissue>
    </source>
</reference>
<dbReference type="PANTHER" id="PTHR19328">
    <property type="entry name" value="HEDGEHOG-INTERACTING PROTEIN"/>
    <property type="match status" value="1"/>
</dbReference>
<dbReference type="InterPro" id="IPR011042">
    <property type="entry name" value="6-blade_b-propeller_TolB-like"/>
</dbReference>
<dbReference type="Gene3D" id="2.120.10.30">
    <property type="entry name" value="TolB, C-terminal domain"/>
    <property type="match status" value="1"/>
</dbReference>
<protein>
    <submittedName>
        <fullName evidence="3">HHIP-like protein 2</fullName>
    </submittedName>
</protein>
<dbReference type="PANTHER" id="PTHR19328:SF75">
    <property type="entry name" value="ALDOSE SUGAR DEHYDROGENASE YLII"/>
    <property type="match status" value="1"/>
</dbReference>
<keyword evidence="2" id="KW-1185">Reference proteome</keyword>
<organism evidence="2 3">
    <name type="scientific">Limulus polyphemus</name>
    <name type="common">Atlantic horseshoe crab</name>
    <dbReference type="NCBI Taxonomy" id="6850"/>
    <lineage>
        <taxon>Eukaryota</taxon>
        <taxon>Metazoa</taxon>
        <taxon>Ecdysozoa</taxon>
        <taxon>Arthropoda</taxon>
        <taxon>Chelicerata</taxon>
        <taxon>Merostomata</taxon>
        <taxon>Xiphosura</taxon>
        <taxon>Limulidae</taxon>
        <taxon>Limulus</taxon>
    </lineage>
</organism>
<gene>
    <name evidence="3" type="primary">LOC106473421</name>
</gene>
<dbReference type="Proteomes" id="UP000694941">
    <property type="component" value="Unplaced"/>
</dbReference>
<accession>A0ABM1TS23</accession>
<name>A0ABM1TS23_LIMPO</name>
<dbReference type="InterPro" id="IPR012938">
    <property type="entry name" value="Glc/Sorbosone_DH"/>
</dbReference>
<dbReference type="Pfam" id="PF07995">
    <property type="entry name" value="GSDH"/>
    <property type="match status" value="1"/>
</dbReference>
<dbReference type="GeneID" id="106473421"/>
<feature type="non-terminal residue" evidence="3">
    <location>
        <position position="1"/>
    </location>
</feature>
<dbReference type="SUPFAM" id="SSF50952">
    <property type="entry name" value="Soluble quinoprotein glucose dehydrogenase"/>
    <property type="match status" value="1"/>
</dbReference>
<evidence type="ECO:0000259" key="1">
    <source>
        <dbReference type="Pfam" id="PF07995"/>
    </source>
</evidence>